<dbReference type="PANTHER" id="PTHR12170:SF2">
    <property type="entry name" value="E3 UBIQUITIN-PROTEIN TRANSFERASE MAEA"/>
    <property type="match status" value="1"/>
</dbReference>
<dbReference type="GO" id="GO:0005634">
    <property type="term" value="C:nucleus"/>
    <property type="evidence" value="ECO:0007669"/>
    <property type="project" value="TreeGrafter"/>
</dbReference>
<organism evidence="12 13">
    <name type="scientific">Gnomoniopsis smithogilvyi</name>
    <dbReference type="NCBI Taxonomy" id="1191159"/>
    <lineage>
        <taxon>Eukaryota</taxon>
        <taxon>Fungi</taxon>
        <taxon>Dikarya</taxon>
        <taxon>Ascomycota</taxon>
        <taxon>Pezizomycotina</taxon>
        <taxon>Sordariomycetes</taxon>
        <taxon>Sordariomycetidae</taxon>
        <taxon>Diaporthales</taxon>
        <taxon>Gnomoniaceae</taxon>
        <taxon>Gnomoniopsis</taxon>
    </lineage>
</organism>
<name>A0A9W8YT41_9PEZI</name>
<accession>A0A9W8YT41</accession>
<dbReference type="AlphaFoldDB" id="A0A9W8YT41"/>
<evidence type="ECO:0000313" key="13">
    <source>
        <dbReference type="Proteomes" id="UP001140453"/>
    </source>
</evidence>
<dbReference type="Proteomes" id="UP001140453">
    <property type="component" value="Unassembled WGS sequence"/>
</dbReference>
<dbReference type="InterPro" id="IPR045098">
    <property type="entry name" value="Fyv10_fam"/>
</dbReference>
<evidence type="ECO:0000256" key="1">
    <source>
        <dbReference type="ARBA" id="ARBA00002343"/>
    </source>
</evidence>
<dbReference type="GO" id="GO:0005737">
    <property type="term" value="C:cytoplasm"/>
    <property type="evidence" value="ECO:0007669"/>
    <property type="project" value="UniProtKB-SubCell"/>
</dbReference>
<sequence length="407" mass="46199">MGDHSVTKIDHANHLLLDQSLVRLPYELLHKNFRAAHFTVAKEGSHVTQALKDAANASLKGGSSHDDVLKSLDSVIARMHGVKRKLAACADEEARLYRQIDARVKHLDDLQSMHAFEDVKYEQWSRKRLDRLLVDYLMRQGYGDSARALAGEKGIMDLVDIETFEQVNRIRQSLLNQSVKEALDWCTENKKELRKNDSNLEFQLRFQQYVELVRTQHEDKLLDAIVFARKHLYPFKDTFPNEYAHAGVLLAFPPDTIDSEHREMYDAARWNKLADLFVQTHNQLLGVPSYPLLHVALQSGLSALKTPACHSSHASSRSTPSHSTSLSSSVCPICSTELNELARNVPYAHHNQSHVDNDLMMLPSGRVYSNRRMIEYARKAGLPEGQVKDLRTGEVVNVDALQKIYIT</sequence>
<evidence type="ECO:0000256" key="3">
    <source>
        <dbReference type="ARBA" id="ARBA00010615"/>
    </source>
</evidence>
<keyword evidence="4" id="KW-0963">Cytoplasm</keyword>
<comment type="similarity">
    <text evidence="3">Belongs to the FYV10 family.</text>
</comment>
<dbReference type="GO" id="GO:0008270">
    <property type="term" value="F:zinc ion binding"/>
    <property type="evidence" value="ECO:0007669"/>
    <property type="project" value="UniProtKB-KW"/>
</dbReference>
<evidence type="ECO:0000256" key="2">
    <source>
        <dbReference type="ARBA" id="ARBA00004496"/>
    </source>
</evidence>
<dbReference type="InterPro" id="IPR006594">
    <property type="entry name" value="LisH"/>
</dbReference>
<evidence type="ECO:0000256" key="4">
    <source>
        <dbReference type="ARBA" id="ARBA00022490"/>
    </source>
</evidence>
<proteinExistence type="inferred from homology"/>
<comment type="caution">
    <text evidence="12">The sequence shown here is derived from an EMBL/GenBank/DDBJ whole genome shotgun (WGS) entry which is preliminary data.</text>
</comment>
<dbReference type="InterPro" id="IPR044063">
    <property type="entry name" value="ZF_RING_GID"/>
</dbReference>
<evidence type="ECO:0000256" key="6">
    <source>
        <dbReference type="ARBA" id="ARBA00022771"/>
    </source>
</evidence>
<evidence type="ECO:0000259" key="10">
    <source>
        <dbReference type="PROSITE" id="PS50897"/>
    </source>
</evidence>
<evidence type="ECO:0000256" key="5">
    <source>
        <dbReference type="ARBA" id="ARBA00022723"/>
    </source>
</evidence>
<evidence type="ECO:0000259" key="11">
    <source>
        <dbReference type="PROSITE" id="PS51867"/>
    </source>
</evidence>
<feature type="compositionally biased region" description="Low complexity" evidence="9">
    <location>
        <begin position="310"/>
        <end position="329"/>
    </location>
</feature>
<feature type="region of interest" description="Disordered" evidence="9">
    <location>
        <begin position="308"/>
        <end position="329"/>
    </location>
</feature>
<comment type="subcellular location">
    <subcellularLocation>
        <location evidence="2">Cytoplasm</location>
    </subcellularLocation>
</comment>
<feature type="domain" description="CTLH" evidence="10">
    <location>
        <begin position="163"/>
        <end position="220"/>
    </location>
</feature>
<dbReference type="EMBL" id="JAPEVB010000003">
    <property type="protein sequence ID" value="KAJ4391198.1"/>
    <property type="molecule type" value="Genomic_DNA"/>
</dbReference>
<dbReference type="OrthoDB" id="1933455at2759"/>
<dbReference type="PROSITE" id="PS50897">
    <property type="entry name" value="CTLH"/>
    <property type="match status" value="1"/>
</dbReference>
<dbReference type="PANTHER" id="PTHR12170">
    <property type="entry name" value="MACROPHAGE ERYTHROBLAST ATTACHER-RELATED"/>
    <property type="match status" value="1"/>
</dbReference>
<protein>
    <submittedName>
        <fullName evidence="12">GID complex subunit containing RING finger motif</fullName>
    </submittedName>
</protein>
<dbReference type="GO" id="GO:0061630">
    <property type="term" value="F:ubiquitin protein ligase activity"/>
    <property type="evidence" value="ECO:0007669"/>
    <property type="project" value="InterPro"/>
</dbReference>
<dbReference type="PROSITE" id="PS50896">
    <property type="entry name" value="LISH"/>
    <property type="match status" value="1"/>
</dbReference>
<dbReference type="Pfam" id="PF10607">
    <property type="entry name" value="CTLH"/>
    <property type="match status" value="1"/>
</dbReference>
<dbReference type="GO" id="GO:0034657">
    <property type="term" value="C:GID complex"/>
    <property type="evidence" value="ECO:0007669"/>
    <property type="project" value="TreeGrafter"/>
</dbReference>
<comment type="function">
    <text evidence="1">Involved in the proteasome-dependent degradation of fructose-1,6-bisphosphatase.</text>
</comment>
<feature type="zinc finger region" description="RING-Gid-type" evidence="8">
    <location>
        <begin position="331"/>
        <end position="392"/>
    </location>
</feature>
<evidence type="ECO:0000256" key="9">
    <source>
        <dbReference type="SAM" id="MobiDB-lite"/>
    </source>
</evidence>
<evidence type="ECO:0000256" key="8">
    <source>
        <dbReference type="PROSITE-ProRule" id="PRU01215"/>
    </source>
</evidence>
<keyword evidence="13" id="KW-1185">Reference proteome</keyword>
<dbReference type="GO" id="GO:0043161">
    <property type="term" value="P:proteasome-mediated ubiquitin-dependent protein catabolic process"/>
    <property type="evidence" value="ECO:0007669"/>
    <property type="project" value="InterPro"/>
</dbReference>
<dbReference type="SMART" id="SM00668">
    <property type="entry name" value="CTLH"/>
    <property type="match status" value="1"/>
</dbReference>
<dbReference type="InterPro" id="IPR013144">
    <property type="entry name" value="CRA_dom"/>
</dbReference>
<keyword evidence="7" id="KW-0862">Zinc</keyword>
<dbReference type="SMART" id="SM00757">
    <property type="entry name" value="CRA"/>
    <property type="match status" value="1"/>
</dbReference>
<dbReference type="InterPro" id="IPR006595">
    <property type="entry name" value="CTLH_C"/>
</dbReference>
<evidence type="ECO:0000256" key="7">
    <source>
        <dbReference type="ARBA" id="ARBA00022833"/>
    </source>
</evidence>
<dbReference type="InterPro" id="IPR024964">
    <property type="entry name" value="CTLH/CRA"/>
</dbReference>
<evidence type="ECO:0000313" key="12">
    <source>
        <dbReference type="EMBL" id="KAJ4391198.1"/>
    </source>
</evidence>
<reference evidence="12" key="1">
    <citation type="submission" date="2022-10" db="EMBL/GenBank/DDBJ databases">
        <title>Tapping the CABI collections for fungal endophytes: first genome assemblies for Collariella, Neodidymelliopsis, Ascochyta clinopodiicola, Didymella pomorum, Didymosphaeria variabile, Neocosmospora piperis and Neocucurbitaria cava.</title>
        <authorList>
            <person name="Hill R."/>
        </authorList>
    </citation>
    <scope>NUCLEOTIDE SEQUENCE</scope>
    <source>
        <strain evidence="12">IMI 355082</strain>
    </source>
</reference>
<dbReference type="SMART" id="SM00667">
    <property type="entry name" value="LisH"/>
    <property type="match status" value="1"/>
</dbReference>
<keyword evidence="5" id="KW-0479">Metal-binding</keyword>
<feature type="domain" description="RING-Gid-type" evidence="11">
    <location>
        <begin position="331"/>
        <end position="392"/>
    </location>
</feature>
<dbReference type="PROSITE" id="PS51867">
    <property type="entry name" value="ZF_RING_GID"/>
    <property type="match status" value="1"/>
</dbReference>
<keyword evidence="6 8" id="KW-0863">Zinc-finger</keyword>
<gene>
    <name evidence="12" type="primary">FYV10</name>
    <name evidence="12" type="ORF">N0V93_004815</name>
</gene>